<gene>
    <name evidence="2" type="ORF">O3M35_000973</name>
</gene>
<dbReference type="Proteomes" id="UP001461498">
    <property type="component" value="Unassembled WGS sequence"/>
</dbReference>
<dbReference type="AlphaFoldDB" id="A0AAW1DT04"/>
<evidence type="ECO:0000256" key="1">
    <source>
        <dbReference type="SAM" id="SignalP"/>
    </source>
</evidence>
<evidence type="ECO:0000313" key="3">
    <source>
        <dbReference type="Proteomes" id="UP001461498"/>
    </source>
</evidence>
<evidence type="ECO:0000313" key="2">
    <source>
        <dbReference type="EMBL" id="KAK9512577.1"/>
    </source>
</evidence>
<reference evidence="2 3" key="1">
    <citation type="submission" date="2022-12" db="EMBL/GenBank/DDBJ databases">
        <title>Chromosome-level genome assembly of true bugs.</title>
        <authorList>
            <person name="Ma L."/>
            <person name="Li H."/>
        </authorList>
    </citation>
    <scope>NUCLEOTIDE SEQUENCE [LARGE SCALE GENOMIC DNA]</scope>
    <source>
        <strain evidence="2">Lab_2022b</strain>
    </source>
</reference>
<protein>
    <submittedName>
        <fullName evidence="2">Uncharacterized protein</fullName>
    </submittedName>
</protein>
<keyword evidence="1" id="KW-0732">Signal</keyword>
<keyword evidence="3" id="KW-1185">Reference proteome</keyword>
<feature type="signal peptide" evidence="1">
    <location>
        <begin position="1"/>
        <end position="18"/>
    </location>
</feature>
<sequence length="98" mass="10000">MKFQVACVLALLAVVCSASNSDRTKRGVLAAAPLAAAYYAPSYAYSAAYVAAPNPVVARASRIVGAPGFAARYYAAPAYTAAYTAPIAAAAAPYTVLY</sequence>
<dbReference type="EMBL" id="JAPXFL010000001">
    <property type="protein sequence ID" value="KAK9512577.1"/>
    <property type="molecule type" value="Genomic_DNA"/>
</dbReference>
<name>A0AAW1DT04_9HEMI</name>
<proteinExistence type="predicted"/>
<comment type="caution">
    <text evidence="2">The sequence shown here is derived from an EMBL/GenBank/DDBJ whole genome shotgun (WGS) entry which is preliminary data.</text>
</comment>
<feature type="chain" id="PRO_5043530787" evidence="1">
    <location>
        <begin position="19"/>
        <end position="98"/>
    </location>
</feature>
<organism evidence="2 3">
    <name type="scientific">Rhynocoris fuscipes</name>
    <dbReference type="NCBI Taxonomy" id="488301"/>
    <lineage>
        <taxon>Eukaryota</taxon>
        <taxon>Metazoa</taxon>
        <taxon>Ecdysozoa</taxon>
        <taxon>Arthropoda</taxon>
        <taxon>Hexapoda</taxon>
        <taxon>Insecta</taxon>
        <taxon>Pterygota</taxon>
        <taxon>Neoptera</taxon>
        <taxon>Paraneoptera</taxon>
        <taxon>Hemiptera</taxon>
        <taxon>Heteroptera</taxon>
        <taxon>Panheteroptera</taxon>
        <taxon>Cimicomorpha</taxon>
        <taxon>Reduviidae</taxon>
        <taxon>Harpactorinae</taxon>
        <taxon>Harpactorini</taxon>
        <taxon>Rhynocoris</taxon>
    </lineage>
</organism>
<accession>A0AAW1DT04</accession>